<dbReference type="Proteomes" id="UP001375240">
    <property type="component" value="Unassembled WGS sequence"/>
</dbReference>
<dbReference type="AlphaFoldDB" id="A0AAV9U8V4"/>
<proteinExistence type="predicted"/>
<feature type="compositionally biased region" description="Basic residues" evidence="1">
    <location>
        <begin position="196"/>
        <end position="206"/>
    </location>
</feature>
<gene>
    <name evidence="2" type="ORF">TWF696_001501</name>
</gene>
<comment type="caution">
    <text evidence="2">The sequence shown here is derived from an EMBL/GenBank/DDBJ whole genome shotgun (WGS) entry which is preliminary data.</text>
</comment>
<feature type="region of interest" description="Disordered" evidence="1">
    <location>
        <begin position="1"/>
        <end position="25"/>
    </location>
</feature>
<reference evidence="2 3" key="1">
    <citation type="submission" date="2019-10" db="EMBL/GenBank/DDBJ databases">
        <authorList>
            <person name="Palmer J.M."/>
        </authorList>
    </citation>
    <scope>NUCLEOTIDE SEQUENCE [LARGE SCALE GENOMIC DNA]</scope>
    <source>
        <strain evidence="2 3">TWF696</strain>
    </source>
</reference>
<feature type="compositionally biased region" description="Basic and acidic residues" evidence="1">
    <location>
        <begin position="183"/>
        <end position="195"/>
    </location>
</feature>
<accession>A0AAV9U8V4</accession>
<protein>
    <submittedName>
        <fullName evidence="2">Uncharacterized protein</fullName>
    </submittedName>
</protein>
<name>A0AAV9U8V4_9PEZI</name>
<dbReference type="EMBL" id="JAVHNQ010000010">
    <property type="protein sequence ID" value="KAK6338030.1"/>
    <property type="molecule type" value="Genomic_DNA"/>
</dbReference>
<keyword evidence="3" id="KW-1185">Reference proteome</keyword>
<organism evidence="2 3">
    <name type="scientific">Orbilia brochopaga</name>
    <dbReference type="NCBI Taxonomy" id="3140254"/>
    <lineage>
        <taxon>Eukaryota</taxon>
        <taxon>Fungi</taxon>
        <taxon>Dikarya</taxon>
        <taxon>Ascomycota</taxon>
        <taxon>Pezizomycotina</taxon>
        <taxon>Orbiliomycetes</taxon>
        <taxon>Orbiliales</taxon>
        <taxon>Orbiliaceae</taxon>
        <taxon>Orbilia</taxon>
    </lineage>
</organism>
<feature type="compositionally biased region" description="Basic and acidic residues" evidence="1">
    <location>
        <begin position="1"/>
        <end position="14"/>
    </location>
</feature>
<feature type="region of interest" description="Disordered" evidence="1">
    <location>
        <begin position="170"/>
        <end position="206"/>
    </location>
</feature>
<evidence type="ECO:0000313" key="3">
    <source>
        <dbReference type="Proteomes" id="UP001375240"/>
    </source>
</evidence>
<evidence type="ECO:0000256" key="1">
    <source>
        <dbReference type="SAM" id="MobiDB-lite"/>
    </source>
</evidence>
<evidence type="ECO:0000313" key="2">
    <source>
        <dbReference type="EMBL" id="KAK6338030.1"/>
    </source>
</evidence>
<sequence>MHTKPEKGYLERNRASKKSKPRRNFKDKVEEAEYFTSLALASRDDAFEDFSGKFMCSDTPVNSYQQYVEMNKLLHPERSERRVEEWLFHRDGPFLAHSSQLYHTSTLTPAGFVPDQHFQLSPDIHCTFPPEMMFESQWYSSSLVLEDDDTPVHNKEEELANQFEELDLDLEIKKPKPTRRRSARIENRDASEWKHPRGGIRKHPRG</sequence>